<dbReference type="InterPro" id="IPR036397">
    <property type="entry name" value="RNaseH_sf"/>
</dbReference>
<feature type="region of interest" description="Disordered" evidence="1">
    <location>
        <begin position="472"/>
        <end position="492"/>
    </location>
</feature>
<dbReference type="AlphaFoldDB" id="A0AAD8U2K5"/>
<evidence type="ECO:0000313" key="3">
    <source>
        <dbReference type="EMBL" id="KAK1697507.1"/>
    </source>
</evidence>
<reference evidence="3" key="1">
    <citation type="submission" date="2023-07" db="EMBL/GenBank/DDBJ databases">
        <title>A chromosome-level genome assembly of Lolium multiflorum.</title>
        <authorList>
            <person name="Chen Y."/>
            <person name="Copetti D."/>
            <person name="Kolliker R."/>
            <person name="Studer B."/>
        </authorList>
    </citation>
    <scope>NUCLEOTIDE SEQUENCE</scope>
    <source>
        <strain evidence="3">02402/16</strain>
        <tissue evidence="3">Leaf</tissue>
    </source>
</reference>
<comment type="caution">
    <text evidence="3">The sequence shown here is derived from an EMBL/GenBank/DDBJ whole genome shotgun (WGS) entry which is preliminary data.</text>
</comment>
<feature type="compositionally biased region" description="Basic residues" evidence="1">
    <location>
        <begin position="475"/>
        <end position="492"/>
    </location>
</feature>
<feature type="domain" description="Retrotransposon gag" evidence="2">
    <location>
        <begin position="112"/>
        <end position="182"/>
    </location>
</feature>
<dbReference type="PANTHER" id="PTHR47481:SF41">
    <property type="entry name" value="COPIA-LIKE POLYPROTEIN_RETROTRANSPOSON"/>
    <property type="match status" value="1"/>
</dbReference>
<dbReference type="GO" id="GO:0003676">
    <property type="term" value="F:nucleic acid binding"/>
    <property type="evidence" value="ECO:0007669"/>
    <property type="project" value="InterPro"/>
</dbReference>
<dbReference type="InterPro" id="IPR012337">
    <property type="entry name" value="RNaseH-like_sf"/>
</dbReference>
<sequence>MAAAAELPLPPPPPPATHHHAALWAQATAIQSIKSLIPVTLDLKASNFTKWRNFLQVAVTQYALADHLVSAVPLATDPEDWLRMDSTVLRWLYGSINTDIVDMVMTEAPNAFTILSRITALFRDNQQARTGYLEQKFRNIEQGDKSVNDYCLEQKSVADALADNGAPVTDNALVWNTIKGLSDDFKEVGSMAPYMTPFPDFLQFRNLLLLHELKPSTKRSSTPGVFYSAPAPGGYRAPAPPAPPVYGAPPGYGAPLGQGAPAAPHRGRGKKRKTGYPSPAPVPTVQNPWTGAIHMYPMVGPQGVLGPRPFAPAPRPSYAPPPRPAYAPPPRPAAQGYLTYPAPPPPATFSYPGQAPYGVPYGASPAPTWDPSALANYFNTMSLQAPTDWHMDTGASAHMSSDAGNLLTLSSSPPHSRVLVGDGSSIPFSLSIQAIQMDNGKEFDNHALHALAAAHGILLRFSCPYTSPQNAHRLTTARHRPDRRPRLGARAPHARRAASLCRGASARWASLSTSRLRADAFGLAHVGFHAGPLASVLTTGLTELGLASSWAVSRGLPRLAVSRDTGLPRPGFTSTWPLTGWSVSCGFG</sequence>
<protein>
    <recommendedName>
        <fullName evidence="2">Retrotransposon gag domain-containing protein</fullName>
    </recommendedName>
</protein>
<dbReference type="PANTHER" id="PTHR47481">
    <property type="match status" value="1"/>
</dbReference>
<evidence type="ECO:0000256" key="1">
    <source>
        <dbReference type="SAM" id="MobiDB-lite"/>
    </source>
</evidence>
<feature type="compositionally biased region" description="Low complexity" evidence="1">
    <location>
        <begin position="249"/>
        <end position="264"/>
    </location>
</feature>
<accession>A0AAD8U2K5</accession>
<dbReference type="Pfam" id="PF03732">
    <property type="entry name" value="Retrotrans_gag"/>
    <property type="match status" value="1"/>
</dbReference>
<gene>
    <name evidence="3" type="ORF">QYE76_014204</name>
</gene>
<dbReference type="SUPFAM" id="SSF53098">
    <property type="entry name" value="Ribonuclease H-like"/>
    <property type="match status" value="1"/>
</dbReference>
<dbReference type="EMBL" id="JAUUTY010000001">
    <property type="protein sequence ID" value="KAK1697507.1"/>
    <property type="molecule type" value="Genomic_DNA"/>
</dbReference>
<keyword evidence="4" id="KW-1185">Reference proteome</keyword>
<proteinExistence type="predicted"/>
<dbReference type="InterPro" id="IPR005162">
    <property type="entry name" value="Retrotrans_gag_dom"/>
</dbReference>
<evidence type="ECO:0000313" key="4">
    <source>
        <dbReference type="Proteomes" id="UP001231189"/>
    </source>
</evidence>
<feature type="compositionally biased region" description="Basic residues" evidence="1">
    <location>
        <begin position="265"/>
        <end position="274"/>
    </location>
</feature>
<evidence type="ECO:0000259" key="2">
    <source>
        <dbReference type="Pfam" id="PF03732"/>
    </source>
</evidence>
<dbReference type="Gene3D" id="3.30.420.10">
    <property type="entry name" value="Ribonuclease H-like superfamily/Ribonuclease H"/>
    <property type="match status" value="1"/>
</dbReference>
<organism evidence="3 4">
    <name type="scientific">Lolium multiflorum</name>
    <name type="common">Italian ryegrass</name>
    <name type="synonym">Lolium perenne subsp. multiflorum</name>
    <dbReference type="NCBI Taxonomy" id="4521"/>
    <lineage>
        <taxon>Eukaryota</taxon>
        <taxon>Viridiplantae</taxon>
        <taxon>Streptophyta</taxon>
        <taxon>Embryophyta</taxon>
        <taxon>Tracheophyta</taxon>
        <taxon>Spermatophyta</taxon>
        <taxon>Magnoliopsida</taxon>
        <taxon>Liliopsida</taxon>
        <taxon>Poales</taxon>
        <taxon>Poaceae</taxon>
        <taxon>BOP clade</taxon>
        <taxon>Pooideae</taxon>
        <taxon>Poodae</taxon>
        <taxon>Poeae</taxon>
        <taxon>Poeae Chloroplast Group 2 (Poeae type)</taxon>
        <taxon>Loliodinae</taxon>
        <taxon>Loliinae</taxon>
        <taxon>Lolium</taxon>
    </lineage>
</organism>
<name>A0AAD8U2K5_LOLMU</name>
<feature type="region of interest" description="Disordered" evidence="1">
    <location>
        <begin position="249"/>
        <end position="284"/>
    </location>
</feature>
<dbReference type="Proteomes" id="UP001231189">
    <property type="component" value="Unassembled WGS sequence"/>
</dbReference>